<protein>
    <recommendedName>
        <fullName evidence="9">CRISPR-associated endoribonuclease Cas2</fullName>
        <ecNumber evidence="9">3.1.-.-</ecNumber>
    </recommendedName>
</protein>
<comment type="function">
    <text evidence="9">CRISPR (clustered regularly interspaced short palindromic repeat), is an adaptive immune system that provides protection against mobile genetic elements (viruses, transposable elements and conjugative plasmids). CRISPR clusters contain sequences complementary to antecedent mobile elements and target invading nucleic acids. CRISPR clusters are transcribed and processed into CRISPR RNA (crRNA). Functions as a ssRNA-specific endoribonuclease. Involved in the integration of spacer DNA into the CRISPR cassette.</text>
</comment>
<name>A0A371ITI3_9FIRM</name>
<sequence length="96" mass="11329">MFVWVIYDISNDKTRRDVIKECMDMGLYRVQKSIFFGNIEEPDVKLLNLIFENITNLQEDSIYIFPMGKRELNNADFMGNSFKKDLVIDECSCVIF</sequence>
<comment type="subunit">
    <text evidence="9">Homodimer, forms a heterotetramer with a Cas1 homodimer.</text>
</comment>
<comment type="caution">
    <text evidence="10">The sequence shown here is derived from an EMBL/GenBank/DDBJ whole genome shotgun (WGS) entry which is preliminary data.</text>
</comment>
<dbReference type="GO" id="GO:0043571">
    <property type="term" value="P:maintenance of CRISPR repeat elements"/>
    <property type="evidence" value="ECO:0007669"/>
    <property type="project" value="UniProtKB-UniRule"/>
</dbReference>
<evidence type="ECO:0000256" key="7">
    <source>
        <dbReference type="ARBA" id="ARBA00022842"/>
    </source>
</evidence>
<evidence type="ECO:0000256" key="3">
    <source>
        <dbReference type="ARBA" id="ARBA00022722"/>
    </source>
</evidence>
<comment type="cofactor">
    <cofactor evidence="1 9">
        <name>Mg(2+)</name>
        <dbReference type="ChEBI" id="CHEBI:18420"/>
    </cofactor>
</comment>
<evidence type="ECO:0000313" key="11">
    <source>
        <dbReference type="Proteomes" id="UP000243494"/>
    </source>
</evidence>
<keyword evidence="7 9" id="KW-0460">Magnesium</keyword>
<organism evidence="10 11">
    <name type="scientific">Romboutsia maritimum</name>
    <dbReference type="NCBI Taxonomy" id="2020948"/>
    <lineage>
        <taxon>Bacteria</taxon>
        <taxon>Bacillati</taxon>
        <taxon>Bacillota</taxon>
        <taxon>Clostridia</taxon>
        <taxon>Peptostreptococcales</taxon>
        <taxon>Peptostreptococcaceae</taxon>
        <taxon>Romboutsia</taxon>
    </lineage>
</organism>
<evidence type="ECO:0000256" key="5">
    <source>
        <dbReference type="ARBA" id="ARBA00022759"/>
    </source>
</evidence>
<dbReference type="GO" id="GO:0004521">
    <property type="term" value="F:RNA endonuclease activity"/>
    <property type="evidence" value="ECO:0007669"/>
    <property type="project" value="InterPro"/>
</dbReference>
<dbReference type="CDD" id="cd09725">
    <property type="entry name" value="Cas2_I_II_III"/>
    <property type="match status" value="1"/>
</dbReference>
<dbReference type="PANTHER" id="PTHR34405">
    <property type="entry name" value="CRISPR-ASSOCIATED ENDORIBONUCLEASE CAS2"/>
    <property type="match status" value="1"/>
</dbReference>
<feature type="binding site" evidence="9">
    <location>
        <position position="8"/>
    </location>
    <ligand>
        <name>Mg(2+)</name>
        <dbReference type="ChEBI" id="CHEBI:18420"/>
        <note>catalytic</note>
    </ligand>
</feature>
<comment type="similarity">
    <text evidence="2 9">Belongs to the CRISPR-associated endoribonuclease Cas2 protein family.</text>
</comment>
<dbReference type="HAMAP" id="MF_01471">
    <property type="entry name" value="Cas2"/>
    <property type="match status" value="1"/>
</dbReference>
<dbReference type="Gene3D" id="3.30.70.240">
    <property type="match status" value="1"/>
</dbReference>
<keyword evidence="11" id="KW-1185">Reference proteome</keyword>
<dbReference type="Proteomes" id="UP000243494">
    <property type="component" value="Unassembled WGS sequence"/>
</dbReference>
<evidence type="ECO:0000256" key="8">
    <source>
        <dbReference type="ARBA" id="ARBA00023118"/>
    </source>
</evidence>
<evidence type="ECO:0000256" key="9">
    <source>
        <dbReference type="HAMAP-Rule" id="MF_01471"/>
    </source>
</evidence>
<dbReference type="GO" id="GO:0046872">
    <property type="term" value="F:metal ion binding"/>
    <property type="evidence" value="ECO:0007669"/>
    <property type="project" value="UniProtKB-UniRule"/>
</dbReference>
<reference evidence="10 11" key="1">
    <citation type="journal article" date="2017" name="Genome Announc.">
        <title>Draft Genome Sequence of Romboutsia maritimum sp. nov. Strain CCRI-22766(T), Isolated from Coastal Estuarine Mud.</title>
        <authorList>
            <person name="Maheux A.F."/>
            <person name="Boudreau D.K."/>
            <person name="Berube E."/>
            <person name="Boissinot M."/>
            <person name="Raymond F."/>
            <person name="Brodeur S."/>
            <person name="Corbeil J."/>
            <person name="Brightwell G."/>
            <person name="Broda D."/>
            <person name="Omar R.F."/>
            <person name="Bergeron M.G."/>
        </authorList>
    </citation>
    <scope>NUCLEOTIDE SEQUENCE [LARGE SCALE GENOMIC DNA]</scope>
    <source>
        <strain evidence="10 11">CCRI-22766</strain>
    </source>
</reference>
<keyword evidence="3 9" id="KW-0540">Nuclease</keyword>
<keyword evidence="5 9" id="KW-0255">Endonuclease</keyword>
<keyword evidence="4 9" id="KW-0479">Metal-binding</keyword>
<dbReference type="RefSeq" id="WP_095404411.1">
    <property type="nucleotide sequence ID" value="NZ_NOJZ02000008.1"/>
</dbReference>
<evidence type="ECO:0000256" key="6">
    <source>
        <dbReference type="ARBA" id="ARBA00022801"/>
    </source>
</evidence>
<dbReference type="EMBL" id="NOJZ02000008">
    <property type="protein sequence ID" value="RDY23797.1"/>
    <property type="molecule type" value="Genomic_DNA"/>
</dbReference>
<dbReference type="InterPro" id="IPR019199">
    <property type="entry name" value="Virulence_VapD/CRISPR_Cas2"/>
</dbReference>
<dbReference type="Pfam" id="PF09827">
    <property type="entry name" value="CRISPR_Cas2"/>
    <property type="match status" value="1"/>
</dbReference>
<dbReference type="SUPFAM" id="SSF143430">
    <property type="entry name" value="TTP0101/SSO1404-like"/>
    <property type="match status" value="1"/>
</dbReference>
<dbReference type="NCBIfam" id="TIGR01573">
    <property type="entry name" value="cas2"/>
    <property type="match status" value="1"/>
</dbReference>
<evidence type="ECO:0000256" key="1">
    <source>
        <dbReference type="ARBA" id="ARBA00001946"/>
    </source>
</evidence>
<dbReference type="PANTHER" id="PTHR34405:SF3">
    <property type="entry name" value="CRISPR-ASSOCIATED ENDORIBONUCLEASE CAS2 3"/>
    <property type="match status" value="1"/>
</dbReference>
<evidence type="ECO:0000313" key="10">
    <source>
        <dbReference type="EMBL" id="RDY23797.1"/>
    </source>
</evidence>
<dbReference type="AlphaFoldDB" id="A0A371ITI3"/>
<evidence type="ECO:0000256" key="4">
    <source>
        <dbReference type="ARBA" id="ARBA00022723"/>
    </source>
</evidence>
<evidence type="ECO:0000256" key="2">
    <source>
        <dbReference type="ARBA" id="ARBA00009959"/>
    </source>
</evidence>
<dbReference type="EC" id="3.1.-.-" evidence="9"/>
<dbReference type="OrthoDB" id="9798176at2"/>
<dbReference type="GO" id="GO:0051607">
    <property type="term" value="P:defense response to virus"/>
    <property type="evidence" value="ECO:0007669"/>
    <property type="project" value="UniProtKB-UniRule"/>
</dbReference>
<dbReference type="GO" id="GO:0016787">
    <property type="term" value="F:hydrolase activity"/>
    <property type="evidence" value="ECO:0007669"/>
    <property type="project" value="UniProtKB-KW"/>
</dbReference>
<proteinExistence type="inferred from homology"/>
<accession>A0A371ITI3</accession>
<keyword evidence="8 9" id="KW-0051">Antiviral defense</keyword>
<dbReference type="InterPro" id="IPR021127">
    <property type="entry name" value="CRISPR_associated_Cas2"/>
</dbReference>
<keyword evidence="6 9" id="KW-0378">Hydrolase</keyword>
<gene>
    <name evidence="9 10" type="primary">cas2</name>
    <name evidence="10" type="ORF">CHF27_006655</name>
</gene>